<dbReference type="GO" id="GO:0016787">
    <property type="term" value="F:hydrolase activity"/>
    <property type="evidence" value="ECO:0007669"/>
    <property type="project" value="UniProtKB-KW"/>
</dbReference>
<sequence>MLHGTGGTEHDLLGLADALDPQATVLSPRGRVTEIGMNRWFRRLAEGVFDLDDVELRSDELADFVTAARAHYELGGLNLVAVGFSNGANVALATALRHPSTVPHVIAFSGMHPLPGRVADTDLNATSVLLLNGESDPMAPLASVDALAAELEARGAAVQQVRRTGGHGVTEADVYAAQGWLAR</sequence>
<dbReference type="OrthoDB" id="9780848at2"/>
<comment type="caution">
    <text evidence="2">The sequence shown here is derived from an EMBL/GenBank/DDBJ whole genome shotgun (WGS) entry which is preliminary data.</text>
</comment>
<evidence type="ECO:0000259" key="1">
    <source>
        <dbReference type="Pfam" id="PF02230"/>
    </source>
</evidence>
<protein>
    <submittedName>
        <fullName evidence="2">Alpha/beta hydrolase</fullName>
    </submittedName>
</protein>
<keyword evidence="3" id="KW-1185">Reference proteome</keyword>
<evidence type="ECO:0000313" key="3">
    <source>
        <dbReference type="Proteomes" id="UP000297447"/>
    </source>
</evidence>
<evidence type="ECO:0000313" key="2">
    <source>
        <dbReference type="EMBL" id="TFD48381.1"/>
    </source>
</evidence>
<dbReference type="Gene3D" id="3.40.50.1820">
    <property type="entry name" value="alpha/beta hydrolase"/>
    <property type="match status" value="1"/>
</dbReference>
<proteinExistence type="predicted"/>
<dbReference type="InterPro" id="IPR029058">
    <property type="entry name" value="AB_hydrolase_fold"/>
</dbReference>
<gene>
    <name evidence="2" type="ORF">E3T55_13505</name>
</gene>
<accession>A0A4R8ZXD6</accession>
<dbReference type="Proteomes" id="UP000297447">
    <property type="component" value="Unassembled WGS sequence"/>
</dbReference>
<organism evidence="2 3">
    <name type="scientific">Cryobacterium frigoriphilum</name>
    <dbReference type="NCBI Taxonomy" id="1259150"/>
    <lineage>
        <taxon>Bacteria</taxon>
        <taxon>Bacillati</taxon>
        <taxon>Actinomycetota</taxon>
        <taxon>Actinomycetes</taxon>
        <taxon>Micrococcales</taxon>
        <taxon>Microbacteriaceae</taxon>
        <taxon>Cryobacterium</taxon>
    </lineage>
</organism>
<dbReference type="EMBL" id="SOHE01000056">
    <property type="protein sequence ID" value="TFD48381.1"/>
    <property type="molecule type" value="Genomic_DNA"/>
</dbReference>
<name>A0A4R8ZXD6_9MICO</name>
<feature type="domain" description="Phospholipase/carboxylesterase/thioesterase" evidence="1">
    <location>
        <begin position="74"/>
        <end position="163"/>
    </location>
</feature>
<dbReference type="AlphaFoldDB" id="A0A4R8ZXD6"/>
<keyword evidence="2" id="KW-0378">Hydrolase</keyword>
<dbReference type="SUPFAM" id="SSF53474">
    <property type="entry name" value="alpha/beta-Hydrolases"/>
    <property type="match status" value="1"/>
</dbReference>
<dbReference type="Pfam" id="PF02230">
    <property type="entry name" value="Abhydrolase_2"/>
    <property type="match status" value="1"/>
</dbReference>
<reference evidence="2 3" key="1">
    <citation type="submission" date="2019-03" db="EMBL/GenBank/DDBJ databases">
        <title>Genomics of glacier-inhabiting Cryobacterium strains.</title>
        <authorList>
            <person name="Liu Q."/>
            <person name="Xin Y.-H."/>
        </authorList>
    </citation>
    <scope>NUCLEOTIDE SEQUENCE [LARGE SCALE GENOMIC DNA]</scope>
    <source>
        <strain evidence="2 3">Hh14</strain>
    </source>
</reference>
<dbReference type="InterPro" id="IPR003140">
    <property type="entry name" value="PLipase/COase/thioEstase"/>
</dbReference>